<dbReference type="InterPro" id="IPR050171">
    <property type="entry name" value="MFS_Transporters"/>
</dbReference>
<dbReference type="AlphaFoldDB" id="A0A1Y3Y1E2"/>
<organism evidence="9 10">
    <name type="scientific">[Collinsella] massiliensis</name>
    <dbReference type="NCBI Taxonomy" id="1232426"/>
    <lineage>
        <taxon>Bacteria</taxon>
        <taxon>Bacillati</taxon>
        <taxon>Actinomycetota</taxon>
        <taxon>Coriobacteriia</taxon>
        <taxon>Coriobacteriales</taxon>
        <taxon>Coriobacteriaceae</taxon>
        <taxon>Enorma</taxon>
    </lineage>
</organism>
<dbReference type="Gene3D" id="1.20.1250.20">
    <property type="entry name" value="MFS general substrate transporter like domains"/>
    <property type="match status" value="2"/>
</dbReference>
<dbReference type="Pfam" id="PF07690">
    <property type="entry name" value="MFS_1"/>
    <property type="match status" value="1"/>
</dbReference>
<dbReference type="RefSeq" id="WP_019239073.1">
    <property type="nucleotide sequence ID" value="NZ_CABKRW010000079.1"/>
</dbReference>
<dbReference type="GO" id="GO:0022857">
    <property type="term" value="F:transmembrane transporter activity"/>
    <property type="evidence" value="ECO:0007669"/>
    <property type="project" value="InterPro"/>
</dbReference>
<keyword evidence="2" id="KW-0813">Transport</keyword>
<protein>
    <submittedName>
        <fullName evidence="9">MFS transporter</fullName>
    </submittedName>
</protein>
<keyword evidence="5 7" id="KW-1133">Transmembrane helix</keyword>
<comment type="caution">
    <text evidence="9">The sequence shown here is derived from an EMBL/GenBank/DDBJ whole genome shotgun (WGS) entry which is preliminary data.</text>
</comment>
<dbReference type="PANTHER" id="PTHR23517">
    <property type="entry name" value="RESISTANCE PROTEIN MDTM, PUTATIVE-RELATED-RELATED"/>
    <property type="match status" value="1"/>
</dbReference>
<dbReference type="EMBL" id="NFIE01000004">
    <property type="protein sequence ID" value="OUN89307.1"/>
    <property type="molecule type" value="Genomic_DNA"/>
</dbReference>
<dbReference type="OrthoDB" id="9812221at2"/>
<dbReference type="PANTHER" id="PTHR23517:SF2">
    <property type="entry name" value="MULTIDRUG RESISTANCE PROTEIN MDTH"/>
    <property type="match status" value="1"/>
</dbReference>
<dbReference type="GO" id="GO:0005886">
    <property type="term" value="C:plasma membrane"/>
    <property type="evidence" value="ECO:0007669"/>
    <property type="project" value="UniProtKB-SubCell"/>
</dbReference>
<feature type="transmembrane region" description="Helical" evidence="7">
    <location>
        <begin position="12"/>
        <end position="40"/>
    </location>
</feature>
<dbReference type="InterPro" id="IPR011701">
    <property type="entry name" value="MFS"/>
</dbReference>
<feature type="transmembrane region" description="Helical" evidence="7">
    <location>
        <begin position="46"/>
        <end position="67"/>
    </location>
</feature>
<evidence type="ECO:0000256" key="1">
    <source>
        <dbReference type="ARBA" id="ARBA00004651"/>
    </source>
</evidence>
<evidence type="ECO:0000313" key="9">
    <source>
        <dbReference type="EMBL" id="OUN89307.1"/>
    </source>
</evidence>
<reference evidence="10" key="1">
    <citation type="submission" date="2017-04" db="EMBL/GenBank/DDBJ databases">
        <title>Function of individual gut microbiota members based on whole genome sequencing of pure cultures obtained from chicken caecum.</title>
        <authorList>
            <person name="Medvecky M."/>
            <person name="Cejkova D."/>
            <person name="Polansky O."/>
            <person name="Karasova D."/>
            <person name="Kubasova T."/>
            <person name="Cizek A."/>
            <person name="Rychlik I."/>
        </authorList>
    </citation>
    <scope>NUCLEOTIDE SEQUENCE [LARGE SCALE GENOMIC DNA]</scope>
    <source>
        <strain evidence="10">An5</strain>
    </source>
</reference>
<feature type="transmembrane region" description="Helical" evidence="7">
    <location>
        <begin position="276"/>
        <end position="309"/>
    </location>
</feature>
<keyword evidence="6 7" id="KW-0472">Membrane</keyword>
<feature type="transmembrane region" description="Helical" evidence="7">
    <location>
        <begin position="362"/>
        <end position="382"/>
    </location>
</feature>
<accession>A0A1Y3Y1E2</accession>
<feature type="transmembrane region" description="Helical" evidence="7">
    <location>
        <begin position="102"/>
        <end position="123"/>
    </location>
</feature>
<proteinExistence type="predicted"/>
<feature type="transmembrane region" description="Helical" evidence="7">
    <location>
        <begin position="166"/>
        <end position="185"/>
    </location>
</feature>
<evidence type="ECO:0000256" key="6">
    <source>
        <dbReference type="ARBA" id="ARBA00023136"/>
    </source>
</evidence>
<evidence type="ECO:0000256" key="7">
    <source>
        <dbReference type="SAM" id="Phobius"/>
    </source>
</evidence>
<feature type="domain" description="Major facilitator superfamily (MFS) profile" evidence="8">
    <location>
        <begin position="8"/>
        <end position="385"/>
    </location>
</feature>
<keyword evidence="4 7" id="KW-0812">Transmembrane</keyword>
<dbReference type="SUPFAM" id="SSF103473">
    <property type="entry name" value="MFS general substrate transporter"/>
    <property type="match status" value="1"/>
</dbReference>
<comment type="subcellular location">
    <subcellularLocation>
        <location evidence="1">Cell membrane</location>
        <topology evidence="1">Multi-pass membrane protein</topology>
    </subcellularLocation>
</comment>
<dbReference type="InterPro" id="IPR036259">
    <property type="entry name" value="MFS_trans_sf"/>
</dbReference>
<keyword evidence="3" id="KW-1003">Cell membrane</keyword>
<feature type="transmembrane region" description="Helical" evidence="7">
    <location>
        <begin position="206"/>
        <end position="223"/>
    </location>
</feature>
<evidence type="ECO:0000313" key="10">
    <source>
        <dbReference type="Proteomes" id="UP000195781"/>
    </source>
</evidence>
<evidence type="ECO:0000256" key="2">
    <source>
        <dbReference type="ARBA" id="ARBA00022448"/>
    </source>
</evidence>
<feature type="transmembrane region" description="Helical" evidence="7">
    <location>
        <begin position="135"/>
        <end position="154"/>
    </location>
</feature>
<evidence type="ECO:0000256" key="5">
    <source>
        <dbReference type="ARBA" id="ARBA00022989"/>
    </source>
</evidence>
<evidence type="ECO:0000259" key="8">
    <source>
        <dbReference type="PROSITE" id="PS50850"/>
    </source>
</evidence>
<dbReference type="Proteomes" id="UP000195781">
    <property type="component" value="Unassembled WGS sequence"/>
</dbReference>
<dbReference type="PROSITE" id="PS50850">
    <property type="entry name" value="MFS"/>
    <property type="match status" value="1"/>
</dbReference>
<gene>
    <name evidence="9" type="ORF">B5G02_02170</name>
</gene>
<name>A0A1Y3Y1E2_9ACTN</name>
<dbReference type="InterPro" id="IPR020846">
    <property type="entry name" value="MFS_dom"/>
</dbReference>
<feature type="transmembrane region" description="Helical" evidence="7">
    <location>
        <begin position="243"/>
        <end position="264"/>
    </location>
</feature>
<feature type="transmembrane region" description="Helical" evidence="7">
    <location>
        <begin position="79"/>
        <end position="96"/>
    </location>
</feature>
<sequence>MALKISKEQVRALVGFYSGTFTIMSILVPVPILGAVAQAFPDTPAMLIQMLVSCSSFAAIAGSFVFARLARYMYRRTGMLISTAIYLVGLLPVAFHDSIYPALFAAIAVGFAMGGVQNTVGAMITDYFEGDSRGLLFGLCSVFVGLGGTLYTMVAGRLGAENWWMAYYTYLIIAVVLVVMFIVLPKGKKEVAETGKTQRARIPREVIVVSLMVFFYFSCNQVFSNNISMFLAQTGLGDTVMSGNVSSVNTLVGAIGGLLVIPVHRLFKRQTLTVNAILGAIGAVLIFTAGSIMPVFAGAFAMSFAYAVYNAISSQYVSEASDTVGMAFNLAILNSSGSLGNFFSPMMIGGVAGAFGGTAADSFMVCAGLAAIVGVVSAVYFAKVKSPKAASTETEVQAG</sequence>
<evidence type="ECO:0000256" key="4">
    <source>
        <dbReference type="ARBA" id="ARBA00022692"/>
    </source>
</evidence>
<keyword evidence="10" id="KW-1185">Reference proteome</keyword>
<evidence type="ECO:0000256" key="3">
    <source>
        <dbReference type="ARBA" id="ARBA00022475"/>
    </source>
</evidence>